<dbReference type="Proteomes" id="UP000234662">
    <property type="component" value="Unassembled WGS sequence"/>
</dbReference>
<gene>
    <name evidence="1" type="ORF">CYJ73_24970</name>
</gene>
<name>A0A2I1R141_9ACTN</name>
<evidence type="ECO:0000313" key="2">
    <source>
        <dbReference type="Proteomes" id="UP000234662"/>
    </source>
</evidence>
<accession>A0A2I1R141</accession>
<evidence type="ECO:0000313" key="1">
    <source>
        <dbReference type="EMBL" id="PKZ62829.1"/>
    </source>
</evidence>
<comment type="caution">
    <text evidence="1">The sequence shown here is derived from an EMBL/GenBank/DDBJ whole genome shotgun (WGS) entry which is preliminary data.</text>
</comment>
<dbReference type="EMBL" id="PKJC01000042">
    <property type="protein sequence ID" value="PKZ62829.1"/>
    <property type="molecule type" value="Genomic_DNA"/>
</dbReference>
<proteinExistence type="predicted"/>
<reference evidence="1 2" key="1">
    <citation type="submission" date="2017-12" db="EMBL/GenBank/DDBJ databases">
        <title>Phylogenetic diversity of female urinary microbiome.</title>
        <authorList>
            <person name="Thomas-White K."/>
            <person name="Wolfe A.J."/>
        </authorList>
    </citation>
    <scope>NUCLEOTIDE SEQUENCE [LARGE SCALE GENOMIC DNA]</scope>
    <source>
        <strain evidence="1 2">UMB0777</strain>
    </source>
</reference>
<sequence length="131" mass="14859">MFVSLSKQFDFDGDKGSFTFDLRTVALDRAELSEPRPTAAFTMRKLQLLYLMTEVDETPTNHHVAQLLMDIYRSLNQLIEYCDDKVVHGRVEAAIRHLPSAITAVGDLTHDNGWGHMEVKLVDASLLKQIK</sequence>
<organism evidence="1 2">
    <name type="scientific">Gordonia terrae</name>
    <dbReference type="NCBI Taxonomy" id="2055"/>
    <lineage>
        <taxon>Bacteria</taxon>
        <taxon>Bacillati</taxon>
        <taxon>Actinomycetota</taxon>
        <taxon>Actinomycetes</taxon>
        <taxon>Mycobacteriales</taxon>
        <taxon>Gordoniaceae</taxon>
        <taxon>Gordonia</taxon>
    </lineage>
</organism>
<protein>
    <submittedName>
        <fullName evidence="1">Uncharacterized protein</fullName>
    </submittedName>
</protein>
<dbReference type="AlphaFoldDB" id="A0A2I1R141"/>